<evidence type="ECO:0000313" key="3">
    <source>
        <dbReference type="EMBL" id="EEO27340.2"/>
    </source>
</evidence>
<evidence type="ECO:0000259" key="1">
    <source>
        <dbReference type="Pfam" id="PF01408"/>
    </source>
</evidence>
<dbReference type="GO" id="GO:0000166">
    <property type="term" value="F:nucleotide binding"/>
    <property type="evidence" value="ECO:0007669"/>
    <property type="project" value="InterPro"/>
</dbReference>
<dbReference type="Gene3D" id="3.40.50.720">
    <property type="entry name" value="NAD(P)-binding Rossmann-like Domain"/>
    <property type="match status" value="1"/>
</dbReference>
<accession>C3X2A4</accession>
<dbReference type="PANTHER" id="PTHR43708:SF3">
    <property type="entry name" value="OXIDOREDUCTASE"/>
    <property type="match status" value="1"/>
</dbReference>
<dbReference type="InterPro" id="IPR051317">
    <property type="entry name" value="Gfo/Idh/MocA_oxidoreduct"/>
</dbReference>
<dbReference type="Gene3D" id="3.30.360.10">
    <property type="entry name" value="Dihydrodipicolinate Reductase, domain 2"/>
    <property type="match status" value="1"/>
</dbReference>
<comment type="caution">
    <text evidence="3">The sequence shown here is derived from an EMBL/GenBank/DDBJ whole genome shotgun (WGS) entry which is preliminary data.</text>
</comment>
<dbReference type="Pfam" id="PF01408">
    <property type="entry name" value="GFO_IDH_MocA"/>
    <property type="match status" value="1"/>
</dbReference>
<gene>
    <name evidence="3" type="ORF">OFAG_00493</name>
</gene>
<dbReference type="AlphaFoldDB" id="C3X2A4"/>
<protein>
    <recommendedName>
        <fullName evidence="5">Oxidoreductase</fullName>
    </recommendedName>
</protein>
<dbReference type="Pfam" id="PF22725">
    <property type="entry name" value="GFO_IDH_MocA_C3"/>
    <property type="match status" value="1"/>
</dbReference>
<dbReference type="Proteomes" id="UP000003973">
    <property type="component" value="Unassembled WGS sequence"/>
</dbReference>
<dbReference type="SUPFAM" id="SSF55347">
    <property type="entry name" value="Glyceraldehyde-3-phosphate dehydrogenase-like, C-terminal domain"/>
    <property type="match status" value="1"/>
</dbReference>
<feature type="domain" description="Gfo/Idh/MocA-like oxidoreductase N-terminal" evidence="1">
    <location>
        <begin position="24"/>
        <end position="148"/>
    </location>
</feature>
<dbReference type="SUPFAM" id="SSF51735">
    <property type="entry name" value="NAD(P)-binding Rossmann-fold domains"/>
    <property type="match status" value="1"/>
</dbReference>
<dbReference type="InterPro" id="IPR000683">
    <property type="entry name" value="Gfo/Idh/MocA-like_OxRdtase_N"/>
</dbReference>
<dbReference type="PANTHER" id="PTHR43708">
    <property type="entry name" value="CONSERVED EXPRESSED OXIDOREDUCTASE (EUROFUNG)"/>
    <property type="match status" value="1"/>
</dbReference>
<name>C3X2A4_9BURK</name>
<evidence type="ECO:0008006" key="5">
    <source>
        <dbReference type="Google" id="ProtNLM"/>
    </source>
</evidence>
<evidence type="ECO:0000259" key="2">
    <source>
        <dbReference type="Pfam" id="PF22725"/>
    </source>
</evidence>
<reference evidence="3" key="1">
    <citation type="submission" date="2011-10" db="EMBL/GenBank/DDBJ databases">
        <title>The Genome Sequence of Oxalobacter formigenes HOxBLS.</title>
        <authorList>
            <consortium name="The Broad Institute Genome Sequencing Platform"/>
            <person name="Earl A."/>
            <person name="Ward D."/>
            <person name="Feldgarden M."/>
            <person name="Gevers D."/>
            <person name="Allison M.J."/>
            <person name="Humphrey S."/>
            <person name="Young S.K."/>
            <person name="Zeng Q."/>
            <person name="Gargeya S."/>
            <person name="Fitzgerald M."/>
            <person name="Haas B."/>
            <person name="Abouelleil A."/>
            <person name="Alvarado L."/>
            <person name="Arachchi H.M."/>
            <person name="Berlin A."/>
            <person name="Brown A."/>
            <person name="Chapman S.B."/>
            <person name="Chen Z."/>
            <person name="Dunbar C."/>
            <person name="Freedman E."/>
            <person name="Gearin G."/>
            <person name="Goldberg J."/>
            <person name="Griggs A."/>
            <person name="Gujja S."/>
            <person name="Heiman D."/>
            <person name="Howarth C."/>
            <person name="Larson L."/>
            <person name="Lui A."/>
            <person name="MacDonald P.J.P."/>
            <person name="Montmayeur A."/>
            <person name="Murphy C."/>
            <person name="Neiman D."/>
            <person name="Pearson M."/>
            <person name="Priest M."/>
            <person name="Roberts A."/>
            <person name="Saif S."/>
            <person name="Shea T."/>
            <person name="Shenoy N."/>
            <person name="Sisk P."/>
            <person name="Stolte C."/>
            <person name="Sykes S."/>
            <person name="Wortman J."/>
            <person name="Nusbaum C."/>
            <person name="Birren B."/>
        </authorList>
    </citation>
    <scope>NUCLEOTIDE SEQUENCE [LARGE SCALE GENOMIC DNA]</scope>
    <source>
        <strain evidence="3">HOxBLS</strain>
    </source>
</reference>
<dbReference type="EMBL" id="ACDP02000026">
    <property type="protein sequence ID" value="EEO27340.2"/>
    <property type="molecule type" value="Genomic_DNA"/>
</dbReference>
<dbReference type="HOGENOM" id="CLU_023194_17_1_4"/>
<dbReference type="eggNOG" id="COG0673">
    <property type="taxonomic scope" value="Bacteria"/>
</dbReference>
<evidence type="ECO:0000313" key="4">
    <source>
        <dbReference type="Proteomes" id="UP000003973"/>
    </source>
</evidence>
<organism evidence="3 4">
    <name type="scientific">Oxalobacter paraformigenes</name>
    <dbReference type="NCBI Taxonomy" id="556268"/>
    <lineage>
        <taxon>Bacteria</taxon>
        <taxon>Pseudomonadati</taxon>
        <taxon>Pseudomonadota</taxon>
        <taxon>Betaproteobacteria</taxon>
        <taxon>Burkholderiales</taxon>
        <taxon>Oxalobacteraceae</taxon>
        <taxon>Oxalobacter</taxon>
    </lineage>
</organism>
<sequence>MSRMKDSLIGNAGYGESHTKPLKLAFIGGAVNSAVGRVHQVAVSMDERFELVAGVFSRDAQQNLLTAKKYNISVDRAYSDVEQLLGKEKGNVDAVVIMTPQDQHLPHILQCVEAGVPIICEKALVPDVDSAIRIQDKLGEQSGYLAVTYNYTGYPMIREMRQMIQSGKLGKIQQILLEMPQEGFGKVTNEKQPIVPQKWRLYDDYIPTVSLDLGIHLHMMGLFLTGKKACEVTSLSRTYGNFNEVIDNVSSLVKFEDDVTGHVWYGKTAMGYRNGLKARIFGSNGSLEWIQEKPEYLFYADNKGNRYIIDRGSPDVEVATQERYQRFKVGHPAGFIEAFSNYYYDVANDLENYLAGKKVKNEYVFGVEESIDGLNFLKAISRSTRSGKWEKVS</sequence>
<dbReference type="InterPro" id="IPR055170">
    <property type="entry name" value="GFO_IDH_MocA-like_dom"/>
</dbReference>
<feature type="domain" description="GFO/IDH/MocA-like oxidoreductase" evidence="2">
    <location>
        <begin position="157"/>
        <end position="288"/>
    </location>
</feature>
<keyword evidence="4" id="KW-1185">Reference proteome</keyword>
<proteinExistence type="predicted"/>
<dbReference type="InterPro" id="IPR036291">
    <property type="entry name" value="NAD(P)-bd_dom_sf"/>
</dbReference>